<comment type="caution">
    <text evidence="1">The sequence shown here is derived from an EMBL/GenBank/DDBJ whole genome shotgun (WGS) entry which is preliminary data.</text>
</comment>
<evidence type="ECO:0000313" key="1">
    <source>
        <dbReference type="EMBL" id="ECY8988044.1"/>
    </source>
</evidence>
<name>A0A622CWL5_SALER</name>
<gene>
    <name evidence="1" type="ORF">F7L41_13260</name>
</gene>
<proteinExistence type="predicted"/>
<reference evidence="1" key="1">
    <citation type="submission" date="2019-09" db="EMBL/GenBank/DDBJ databases">
        <authorList>
            <consortium name="NARMS: The National Antimicrobial Resistance Monitoring System"/>
        </authorList>
    </citation>
    <scope>NUCLEOTIDE SEQUENCE</scope>
    <source>
        <strain evidence="1">CVM N19S0421</strain>
    </source>
</reference>
<protein>
    <submittedName>
        <fullName evidence="1">Uncharacterized protein</fullName>
    </submittedName>
</protein>
<sequence>MGDCGFFPRELSAGQLLNYYFDCAKYWRINPLEMLDEPFSVLGLFAEQANRIIQENKNG</sequence>
<dbReference type="AlphaFoldDB" id="A0A622CWL5"/>
<organism evidence="1">
    <name type="scientific">Salmonella enterica</name>
    <name type="common">Salmonella choleraesuis</name>
    <dbReference type="NCBI Taxonomy" id="28901"/>
    <lineage>
        <taxon>Bacteria</taxon>
        <taxon>Pseudomonadati</taxon>
        <taxon>Pseudomonadota</taxon>
        <taxon>Gammaproteobacteria</taxon>
        <taxon>Enterobacterales</taxon>
        <taxon>Enterobacteriaceae</taxon>
        <taxon>Salmonella</taxon>
    </lineage>
</organism>
<accession>A0A622CWL5</accession>
<dbReference type="EMBL" id="AALERK010000005">
    <property type="protein sequence ID" value="ECY8988044.1"/>
    <property type="molecule type" value="Genomic_DNA"/>
</dbReference>